<evidence type="ECO:0008006" key="3">
    <source>
        <dbReference type="Google" id="ProtNLM"/>
    </source>
</evidence>
<dbReference type="Pfam" id="PF04410">
    <property type="entry name" value="Gar1"/>
    <property type="match status" value="1"/>
</dbReference>
<evidence type="ECO:0000256" key="1">
    <source>
        <dbReference type="SAM" id="MobiDB-lite"/>
    </source>
</evidence>
<dbReference type="InterPro" id="IPR038664">
    <property type="entry name" value="Gar1/Naf1_Cbf5-bd_sf"/>
</dbReference>
<proteinExistence type="predicted"/>
<gene>
    <name evidence="2" type="ORF">ENR21_01855</name>
</gene>
<dbReference type="Gene3D" id="2.40.10.230">
    <property type="entry name" value="Probable tRNA pseudouridine synthase domain"/>
    <property type="match status" value="1"/>
</dbReference>
<name>A0A7C3VLR9_ARCFL</name>
<dbReference type="GO" id="GO:0042254">
    <property type="term" value="P:ribosome biogenesis"/>
    <property type="evidence" value="ECO:0007669"/>
    <property type="project" value="InterPro"/>
</dbReference>
<dbReference type="InterPro" id="IPR009000">
    <property type="entry name" value="Transl_B-barrel_sf"/>
</dbReference>
<reference evidence="2" key="1">
    <citation type="journal article" date="2020" name="mSystems">
        <title>Genome- and Community-Level Interaction Insights into Carbon Utilization and Element Cycling Functions of Hydrothermarchaeota in Hydrothermal Sediment.</title>
        <authorList>
            <person name="Zhou Z."/>
            <person name="Liu Y."/>
            <person name="Xu W."/>
            <person name="Pan J."/>
            <person name="Luo Z.H."/>
            <person name="Li M."/>
        </authorList>
    </citation>
    <scope>NUCLEOTIDE SEQUENCE [LARGE SCALE GENOMIC DNA]</scope>
    <source>
        <strain evidence="2">SpSt-38</strain>
    </source>
</reference>
<organism evidence="2">
    <name type="scientific">Archaeoglobus fulgidus</name>
    <dbReference type="NCBI Taxonomy" id="2234"/>
    <lineage>
        <taxon>Archaea</taxon>
        <taxon>Methanobacteriati</taxon>
        <taxon>Methanobacteriota</taxon>
        <taxon>Archaeoglobi</taxon>
        <taxon>Archaeoglobales</taxon>
        <taxon>Archaeoglobaceae</taxon>
        <taxon>Archaeoglobus</taxon>
    </lineage>
</organism>
<dbReference type="SUPFAM" id="SSF50447">
    <property type="entry name" value="Translation proteins"/>
    <property type="match status" value="1"/>
</dbReference>
<feature type="region of interest" description="Disordered" evidence="1">
    <location>
        <begin position="79"/>
        <end position="105"/>
    </location>
</feature>
<sequence>MSRLRALGRVKHMSKTGMLVVALNPACIPKIGDKVVTRRNEHIGFVADIIGPVSSPYALVKPKDTERIVLEELFVVKEYGGSGKGKGKGSREGSRKKGDRKGRRH</sequence>
<dbReference type="GO" id="GO:0001522">
    <property type="term" value="P:pseudouridine synthesis"/>
    <property type="evidence" value="ECO:0007669"/>
    <property type="project" value="InterPro"/>
</dbReference>
<evidence type="ECO:0000313" key="2">
    <source>
        <dbReference type="EMBL" id="HGF87182.1"/>
    </source>
</evidence>
<dbReference type="EMBL" id="DSQD01000060">
    <property type="protein sequence ID" value="HGF87182.1"/>
    <property type="molecule type" value="Genomic_DNA"/>
</dbReference>
<protein>
    <recommendedName>
        <fullName evidence="3">H/ACA RNA-protein complex protein Gar1</fullName>
    </recommendedName>
</protein>
<dbReference type="InterPro" id="IPR007504">
    <property type="entry name" value="H/ACA_rnp_Gar1/Naf1"/>
</dbReference>
<dbReference type="AlphaFoldDB" id="A0A7C3VLR9"/>
<comment type="caution">
    <text evidence="2">The sequence shown here is derived from an EMBL/GenBank/DDBJ whole genome shotgun (WGS) entry which is preliminary data.</text>
</comment>
<accession>A0A7C3VLR9</accession>